<reference evidence="1" key="1">
    <citation type="submission" date="2021-01" db="EMBL/GenBank/DDBJ databases">
        <title>Description of Breznakiella homolactica.</title>
        <authorList>
            <person name="Song Y."/>
            <person name="Brune A."/>
        </authorList>
    </citation>
    <scope>NUCLEOTIDE SEQUENCE</scope>
    <source>
        <strain evidence="1">RmG30</strain>
    </source>
</reference>
<gene>
    <name evidence="1" type="ORF">JFL75_04830</name>
</gene>
<protein>
    <recommendedName>
        <fullName evidence="3">DinB family protein</fullName>
    </recommendedName>
</protein>
<name>A0A7T8BB70_9SPIR</name>
<sequence length="166" mass="19742">MNTVIRHLYTHLTISFDMLMDEIDHCPDDLWNTEAGGFVFFQQVYHTVMGMLFWTRTEKTIPFEDPFKERNLYPEFERKPHGSISKEEMKNLGERLRGLLEKFFAEKDDAWLLLPNALFDKILNMDVILAQIRHIQYHAGHCDSILRERNLKVPEYRDYFGDEPSA</sequence>
<evidence type="ECO:0000313" key="2">
    <source>
        <dbReference type="Proteomes" id="UP000595917"/>
    </source>
</evidence>
<dbReference type="SUPFAM" id="SSF109854">
    <property type="entry name" value="DinB/YfiT-like putative metalloenzymes"/>
    <property type="match status" value="1"/>
</dbReference>
<accession>A0A7T8BB70</accession>
<evidence type="ECO:0000313" key="1">
    <source>
        <dbReference type="EMBL" id="QQO10247.1"/>
    </source>
</evidence>
<proteinExistence type="predicted"/>
<evidence type="ECO:0008006" key="3">
    <source>
        <dbReference type="Google" id="ProtNLM"/>
    </source>
</evidence>
<dbReference type="InterPro" id="IPR034660">
    <property type="entry name" value="DinB/YfiT-like"/>
</dbReference>
<dbReference type="Proteomes" id="UP000595917">
    <property type="component" value="Chromosome"/>
</dbReference>
<dbReference type="AlphaFoldDB" id="A0A7T8BB70"/>
<keyword evidence="2" id="KW-1185">Reference proteome</keyword>
<organism evidence="1 2">
    <name type="scientific">Breznakiella homolactica</name>
    <dbReference type="NCBI Taxonomy" id="2798577"/>
    <lineage>
        <taxon>Bacteria</taxon>
        <taxon>Pseudomonadati</taxon>
        <taxon>Spirochaetota</taxon>
        <taxon>Spirochaetia</taxon>
        <taxon>Spirochaetales</taxon>
        <taxon>Breznakiellaceae</taxon>
        <taxon>Breznakiella</taxon>
    </lineage>
</organism>
<dbReference type="EMBL" id="CP067089">
    <property type="protein sequence ID" value="QQO10247.1"/>
    <property type="molecule type" value="Genomic_DNA"/>
</dbReference>
<dbReference type="KEGG" id="bhc:JFL75_04830"/>
<dbReference type="RefSeq" id="WP_215627551.1">
    <property type="nucleotide sequence ID" value="NZ_CP067089.2"/>
</dbReference>